<keyword evidence="1" id="KW-0812">Transmembrane</keyword>
<dbReference type="STRING" id="195913.SAMN04488004_11642"/>
<organism evidence="2 3">
    <name type="scientific">Loktanella salsilacus</name>
    <dbReference type="NCBI Taxonomy" id="195913"/>
    <lineage>
        <taxon>Bacteria</taxon>
        <taxon>Pseudomonadati</taxon>
        <taxon>Pseudomonadota</taxon>
        <taxon>Alphaproteobacteria</taxon>
        <taxon>Rhodobacterales</taxon>
        <taxon>Roseobacteraceae</taxon>
        <taxon>Loktanella</taxon>
    </lineage>
</organism>
<dbReference type="EMBL" id="FOTF01000016">
    <property type="protein sequence ID" value="SFL37904.1"/>
    <property type="molecule type" value="Genomic_DNA"/>
</dbReference>
<gene>
    <name evidence="2" type="ORF">SAMN04488004_11642</name>
</gene>
<keyword evidence="1" id="KW-1133">Transmembrane helix</keyword>
<accession>A0A1I4H6L8</accession>
<proteinExistence type="predicted"/>
<evidence type="ECO:0008006" key="4">
    <source>
        <dbReference type="Google" id="ProtNLM"/>
    </source>
</evidence>
<reference evidence="2 3" key="1">
    <citation type="submission" date="2016-10" db="EMBL/GenBank/DDBJ databases">
        <authorList>
            <person name="de Groot N.N."/>
        </authorList>
    </citation>
    <scope>NUCLEOTIDE SEQUENCE [LARGE SCALE GENOMIC DNA]</scope>
    <source>
        <strain evidence="2 3">DSM 16199</strain>
    </source>
</reference>
<dbReference type="Proteomes" id="UP000199550">
    <property type="component" value="Unassembled WGS sequence"/>
</dbReference>
<sequence>MIRHRINPEGRRLHRQFERLRRDYPRMGSVLFRISRPGWALIRVPVGVTFILGGFLAILPVFGLWMIPVGLLLLAVDVPWLRRPVSGAIIRLRRRADRFRQRRREKRDD</sequence>
<evidence type="ECO:0000256" key="1">
    <source>
        <dbReference type="SAM" id="Phobius"/>
    </source>
</evidence>
<keyword evidence="3" id="KW-1185">Reference proteome</keyword>
<evidence type="ECO:0000313" key="2">
    <source>
        <dbReference type="EMBL" id="SFL37904.1"/>
    </source>
</evidence>
<dbReference type="AlphaFoldDB" id="A0A1I4H6L8"/>
<feature type="transmembrane region" description="Helical" evidence="1">
    <location>
        <begin position="65"/>
        <end position="85"/>
    </location>
</feature>
<protein>
    <recommendedName>
        <fullName evidence="4">Transmembrane protein (PGPGW)</fullName>
    </recommendedName>
</protein>
<feature type="transmembrane region" description="Helical" evidence="1">
    <location>
        <begin position="40"/>
        <end position="59"/>
    </location>
</feature>
<dbReference type="OrthoDB" id="5959103at2"/>
<dbReference type="RefSeq" id="WP_090190494.1">
    <property type="nucleotide sequence ID" value="NZ_CAXYBM010000013.1"/>
</dbReference>
<evidence type="ECO:0000313" key="3">
    <source>
        <dbReference type="Proteomes" id="UP000199550"/>
    </source>
</evidence>
<keyword evidence="1" id="KW-0472">Membrane</keyword>
<name>A0A1I4H6L8_9RHOB</name>